<evidence type="ECO:0000313" key="10">
    <source>
        <dbReference type="Proteomes" id="UP000269883"/>
    </source>
</evidence>
<dbReference type="NCBIfam" id="TIGR00421">
    <property type="entry name" value="ubiX_pad"/>
    <property type="match status" value="1"/>
</dbReference>
<dbReference type="Proteomes" id="UP000269883">
    <property type="component" value="Chromosome"/>
</dbReference>
<evidence type="ECO:0000256" key="3">
    <source>
        <dbReference type="ARBA" id="ARBA00022643"/>
    </source>
</evidence>
<feature type="binding site" evidence="7">
    <location>
        <position position="124"/>
    </location>
    <ligand>
        <name>FMN</name>
        <dbReference type="ChEBI" id="CHEBI:58210"/>
    </ligand>
</feature>
<dbReference type="GO" id="GO:0016831">
    <property type="term" value="F:carboxy-lyase activity"/>
    <property type="evidence" value="ECO:0007669"/>
    <property type="project" value="TreeGrafter"/>
</dbReference>
<dbReference type="AlphaFoldDB" id="A0A2Z6AYE1"/>
<keyword evidence="9" id="KW-0456">Lyase</keyword>
<comment type="similarity">
    <text evidence="6 7">Belongs to the UbiX/PAD1 family.</text>
</comment>
<reference evidence="9 10" key="1">
    <citation type="journal article" date="2018" name="Sci. Adv.">
        <title>Multi-heme cytochromes provide a pathway for survival in energy-limited environments.</title>
        <authorList>
            <person name="Deng X."/>
            <person name="Dohmae N."/>
            <person name="Nealson K.H."/>
            <person name="Hashimoto K."/>
            <person name="Okamoto A."/>
        </authorList>
    </citation>
    <scope>NUCLEOTIDE SEQUENCE [LARGE SCALE GENOMIC DNA]</scope>
    <source>
        <strain evidence="9 10">IS5</strain>
    </source>
</reference>
<dbReference type="FunFam" id="3.40.50.1950:FF:000001">
    <property type="entry name" value="Flavin prenyltransferase UbiX"/>
    <property type="match status" value="1"/>
</dbReference>
<dbReference type="InterPro" id="IPR004507">
    <property type="entry name" value="UbiX-like"/>
</dbReference>
<proteinExistence type="inferred from homology"/>
<feature type="domain" description="Flavoprotein" evidence="8">
    <location>
        <begin position="5"/>
        <end position="174"/>
    </location>
</feature>
<dbReference type="NCBIfam" id="NF004685">
    <property type="entry name" value="PRK06029.1"/>
    <property type="match status" value="1"/>
</dbReference>
<dbReference type="InterPro" id="IPR036551">
    <property type="entry name" value="Flavin_trans-like"/>
</dbReference>
<feature type="binding site" evidence="7">
    <location>
        <position position="154"/>
    </location>
    <ligand>
        <name>dimethylallyl phosphate</name>
        <dbReference type="ChEBI" id="CHEBI:88052"/>
    </ligand>
</feature>
<feature type="binding site" evidence="7">
    <location>
        <begin position="13"/>
        <end position="15"/>
    </location>
    <ligand>
        <name>FMN</name>
        <dbReference type="ChEBI" id="CHEBI:58210"/>
    </ligand>
</feature>
<dbReference type="OrthoDB" id="9781577at2"/>
<evidence type="ECO:0000256" key="7">
    <source>
        <dbReference type="HAMAP-Rule" id="MF_01984"/>
    </source>
</evidence>
<evidence type="ECO:0000256" key="1">
    <source>
        <dbReference type="ARBA" id="ARBA00022602"/>
    </source>
</evidence>
<keyword evidence="3 7" id="KW-0288">FMN</keyword>
<dbReference type="SUPFAM" id="SSF52507">
    <property type="entry name" value="Homo-oligomeric flavin-containing Cys decarboxylases, HFCD"/>
    <property type="match status" value="1"/>
</dbReference>
<evidence type="ECO:0000313" key="9">
    <source>
        <dbReference type="EMBL" id="BBD08238.1"/>
    </source>
</evidence>
<dbReference type="HAMAP" id="MF_01984">
    <property type="entry name" value="ubiX_pad"/>
    <property type="match status" value="1"/>
</dbReference>
<sequence length="187" mass="20216">MSDTKRILLAVTGASGMPYAATLARTLGQMPHIELHMIISNAARKVMALEGDEQDMDTHAHRIHDQANIGAPPASGSWQHDGMVVCPCSMASLAAIASGLGSNLIHRAADVTLKEQRPLILVARETPLSRIHLENMLRADSAGATIVPACPGFYHGPQSIQELVDHLCARILDQLRLPHTLSKRWEG</sequence>
<dbReference type="GO" id="GO:0106141">
    <property type="term" value="F:flavin prenyltransferase activity"/>
    <property type="evidence" value="ECO:0007669"/>
    <property type="project" value="UniProtKB-EC"/>
</dbReference>
<comment type="function">
    <text evidence="7">Flavin prenyltransferase that catalyzes the synthesis of the prenylated FMN cofactor (prenyl-FMN) for 4-hydroxy-3-polyprenylbenzoic acid decarboxylase UbiD. The prenyltransferase is metal-independent and links a dimethylallyl moiety from dimethylallyl monophosphate (DMAP) to the flavin N5 and C6 atoms of FMN.</text>
</comment>
<evidence type="ECO:0000256" key="6">
    <source>
        <dbReference type="ARBA" id="ARBA00060793"/>
    </source>
</evidence>
<dbReference type="KEGG" id="dfl:DFE_1512"/>
<comment type="caution">
    <text evidence="7">Lacks conserved residue(s) required for the propagation of feature annotation.</text>
</comment>
<evidence type="ECO:0000259" key="8">
    <source>
        <dbReference type="Pfam" id="PF02441"/>
    </source>
</evidence>
<dbReference type="EMBL" id="AP017378">
    <property type="protein sequence ID" value="BBD08238.1"/>
    <property type="molecule type" value="Genomic_DNA"/>
</dbReference>
<keyword evidence="1 7" id="KW-0637">Prenyltransferase</keyword>
<feature type="binding site" evidence="7">
    <location>
        <begin position="89"/>
        <end position="92"/>
    </location>
    <ligand>
        <name>FMN</name>
        <dbReference type="ChEBI" id="CHEBI:58210"/>
    </ligand>
</feature>
<dbReference type="PANTHER" id="PTHR43374">
    <property type="entry name" value="FLAVIN PRENYLTRANSFERASE"/>
    <property type="match status" value="1"/>
</dbReference>
<dbReference type="EC" id="2.5.1.129" evidence="7"/>
<dbReference type="RefSeq" id="WP_126378169.1">
    <property type="nucleotide sequence ID" value="NZ_AP017378.1"/>
</dbReference>
<keyword evidence="10" id="KW-1185">Reference proteome</keyword>
<keyword evidence="4 7" id="KW-0808">Transferase</keyword>
<protein>
    <recommendedName>
        <fullName evidence="7">Flavin prenyltransferase UbiX</fullName>
        <ecNumber evidence="7">2.5.1.129</ecNumber>
    </recommendedName>
</protein>
<evidence type="ECO:0000256" key="4">
    <source>
        <dbReference type="ARBA" id="ARBA00022679"/>
    </source>
</evidence>
<dbReference type="InterPro" id="IPR003382">
    <property type="entry name" value="Flavoprotein"/>
</dbReference>
<keyword evidence="2 7" id="KW-0285">Flavoprotein</keyword>
<evidence type="ECO:0000256" key="5">
    <source>
        <dbReference type="ARBA" id="ARBA00050612"/>
    </source>
</evidence>
<name>A0A2Z6AYE1_9BACT</name>
<accession>A0A2Z6AYE1</accession>
<dbReference type="Gene3D" id="3.40.50.1950">
    <property type="entry name" value="Flavin prenyltransferase-like"/>
    <property type="match status" value="1"/>
</dbReference>
<feature type="binding site" evidence="7">
    <location>
        <position position="40"/>
    </location>
    <ligand>
        <name>FMN</name>
        <dbReference type="ChEBI" id="CHEBI:58210"/>
    </ligand>
</feature>
<evidence type="ECO:0000256" key="2">
    <source>
        <dbReference type="ARBA" id="ARBA00022630"/>
    </source>
</evidence>
<organism evidence="9 10">
    <name type="scientific">Desulfovibrio ferrophilus</name>
    <dbReference type="NCBI Taxonomy" id="241368"/>
    <lineage>
        <taxon>Bacteria</taxon>
        <taxon>Pseudomonadati</taxon>
        <taxon>Thermodesulfobacteriota</taxon>
        <taxon>Desulfovibrionia</taxon>
        <taxon>Desulfovibrionales</taxon>
        <taxon>Desulfovibrionaceae</taxon>
        <taxon>Desulfovibrio</taxon>
    </lineage>
</organism>
<gene>
    <name evidence="7" type="primary">ubiX</name>
    <name evidence="9" type="ORF">DFE_1512</name>
</gene>
<dbReference type="PANTHER" id="PTHR43374:SF1">
    <property type="entry name" value="FLAVIN PRENYLTRANSFERASE PAD1, MITOCHONDRIAL"/>
    <property type="match status" value="1"/>
</dbReference>
<feature type="binding site" evidence="7">
    <location>
        <position position="170"/>
    </location>
    <ligand>
        <name>dimethylallyl phosphate</name>
        <dbReference type="ChEBI" id="CHEBI:88052"/>
    </ligand>
</feature>
<dbReference type="Pfam" id="PF02441">
    <property type="entry name" value="Flavoprotein"/>
    <property type="match status" value="1"/>
</dbReference>
<comment type="catalytic activity">
    <reaction evidence="5 7">
        <text>dimethylallyl phosphate + FMNH2 = prenylated FMNH2 + phosphate</text>
        <dbReference type="Rhea" id="RHEA:37743"/>
        <dbReference type="ChEBI" id="CHEBI:43474"/>
        <dbReference type="ChEBI" id="CHEBI:57618"/>
        <dbReference type="ChEBI" id="CHEBI:87467"/>
        <dbReference type="ChEBI" id="CHEBI:88052"/>
        <dbReference type="EC" id="2.5.1.129"/>
    </reaction>
</comment>